<evidence type="ECO:0000256" key="4">
    <source>
        <dbReference type="SAM" id="Coils"/>
    </source>
</evidence>
<feature type="domain" description="Prolyl 4-hydroxylase N-terminal" evidence="6">
    <location>
        <begin position="26"/>
        <end position="157"/>
    </location>
</feature>
<name>T1JFP5_STRMM</name>
<evidence type="ECO:0000256" key="2">
    <source>
        <dbReference type="ARBA" id="ARBA00022896"/>
    </source>
</evidence>
<keyword evidence="8" id="KW-1185">Reference proteome</keyword>
<dbReference type="GO" id="GO:0004656">
    <property type="term" value="F:procollagen-proline 4-dioxygenase activity"/>
    <property type="evidence" value="ECO:0007669"/>
    <property type="project" value="InterPro"/>
</dbReference>
<dbReference type="Proteomes" id="UP000014500">
    <property type="component" value="Unassembled WGS sequence"/>
</dbReference>
<keyword evidence="4" id="KW-0175">Coiled coil</keyword>
<reference evidence="7" key="2">
    <citation type="submission" date="2015-02" db="UniProtKB">
        <authorList>
            <consortium name="EnsemblMetazoa"/>
        </authorList>
    </citation>
    <scope>IDENTIFICATION</scope>
</reference>
<dbReference type="Gene3D" id="2.60.120.620">
    <property type="entry name" value="q2cbj1_9rhob like domain"/>
    <property type="match status" value="1"/>
</dbReference>
<dbReference type="InterPro" id="IPR011990">
    <property type="entry name" value="TPR-like_helical_dom_sf"/>
</dbReference>
<feature type="coiled-coil region" evidence="4">
    <location>
        <begin position="34"/>
        <end position="61"/>
    </location>
</feature>
<dbReference type="Gene3D" id="6.10.140.1460">
    <property type="match status" value="1"/>
</dbReference>
<keyword evidence="2" id="KW-0847">Vitamin C</keyword>
<dbReference type="Pfam" id="PF08336">
    <property type="entry name" value="P4Ha_N"/>
    <property type="match status" value="1"/>
</dbReference>
<reference evidence="8" key="1">
    <citation type="submission" date="2011-05" db="EMBL/GenBank/DDBJ databases">
        <authorList>
            <person name="Richards S.R."/>
            <person name="Qu J."/>
            <person name="Jiang H."/>
            <person name="Jhangiani S.N."/>
            <person name="Agravi P."/>
            <person name="Goodspeed R."/>
            <person name="Gross S."/>
            <person name="Mandapat C."/>
            <person name="Jackson L."/>
            <person name="Mathew T."/>
            <person name="Pu L."/>
            <person name="Thornton R."/>
            <person name="Saada N."/>
            <person name="Wilczek-Boney K.B."/>
            <person name="Lee S."/>
            <person name="Kovar C."/>
            <person name="Wu Y."/>
            <person name="Scherer S.E."/>
            <person name="Worley K.C."/>
            <person name="Muzny D.M."/>
            <person name="Gibbs R."/>
        </authorList>
    </citation>
    <scope>NUCLEOTIDE SEQUENCE</scope>
    <source>
        <strain evidence="8">Brora</strain>
    </source>
</reference>
<keyword evidence="3" id="KW-0408">Iron</keyword>
<dbReference type="GO" id="GO:0005783">
    <property type="term" value="C:endoplasmic reticulum"/>
    <property type="evidence" value="ECO:0007669"/>
    <property type="project" value="InterPro"/>
</dbReference>
<feature type="chain" id="PRO_5004590478" description="Prolyl 4-hydroxylase N-terminal domain-containing protein" evidence="5">
    <location>
        <begin position="22"/>
        <end position="410"/>
    </location>
</feature>
<keyword evidence="5" id="KW-0732">Signal</keyword>
<dbReference type="PhylomeDB" id="T1JFP5"/>
<dbReference type="HOGENOM" id="CLU_024155_1_1_1"/>
<evidence type="ECO:0000259" key="6">
    <source>
        <dbReference type="Pfam" id="PF08336"/>
    </source>
</evidence>
<dbReference type="STRING" id="126957.T1JFP5"/>
<dbReference type="eggNOG" id="KOG1591">
    <property type="taxonomic scope" value="Eukaryota"/>
</dbReference>
<evidence type="ECO:0000256" key="3">
    <source>
        <dbReference type="ARBA" id="ARBA00023004"/>
    </source>
</evidence>
<dbReference type="PANTHER" id="PTHR10869">
    <property type="entry name" value="PROLYL 4-HYDROXYLASE ALPHA SUBUNIT"/>
    <property type="match status" value="1"/>
</dbReference>
<keyword evidence="1" id="KW-0479">Metal-binding</keyword>
<dbReference type="InterPro" id="IPR045054">
    <property type="entry name" value="P4HA-like"/>
</dbReference>
<protein>
    <recommendedName>
        <fullName evidence="6">Prolyl 4-hydroxylase N-terminal domain-containing protein</fullName>
    </recommendedName>
</protein>
<evidence type="ECO:0000313" key="7">
    <source>
        <dbReference type="EnsemblMetazoa" id="SMAR012659-PA"/>
    </source>
</evidence>
<dbReference type="EnsemblMetazoa" id="SMAR012659-RA">
    <property type="protein sequence ID" value="SMAR012659-PA"/>
    <property type="gene ID" value="SMAR012659"/>
</dbReference>
<evidence type="ECO:0000256" key="5">
    <source>
        <dbReference type="SAM" id="SignalP"/>
    </source>
</evidence>
<accession>T1JFP5</accession>
<evidence type="ECO:0000313" key="8">
    <source>
        <dbReference type="Proteomes" id="UP000014500"/>
    </source>
</evidence>
<dbReference type="GO" id="GO:0046872">
    <property type="term" value="F:metal ion binding"/>
    <property type="evidence" value="ECO:0007669"/>
    <property type="project" value="UniProtKB-KW"/>
</dbReference>
<dbReference type="GO" id="GO:0031418">
    <property type="term" value="F:L-ascorbic acid binding"/>
    <property type="evidence" value="ECO:0007669"/>
    <property type="project" value="UniProtKB-KW"/>
</dbReference>
<feature type="signal peptide" evidence="5">
    <location>
        <begin position="1"/>
        <end position="21"/>
    </location>
</feature>
<dbReference type="Gene3D" id="1.25.40.10">
    <property type="entry name" value="Tetratricopeptide repeat domain"/>
    <property type="match status" value="1"/>
</dbReference>
<dbReference type="OMA" id="ITNKWIR"/>
<evidence type="ECO:0000256" key="1">
    <source>
        <dbReference type="ARBA" id="ARBA00022723"/>
    </source>
</evidence>
<proteinExistence type="predicted"/>
<organism evidence="7 8">
    <name type="scientific">Strigamia maritima</name>
    <name type="common">European centipede</name>
    <name type="synonym">Geophilus maritimus</name>
    <dbReference type="NCBI Taxonomy" id="126957"/>
    <lineage>
        <taxon>Eukaryota</taxon>
        <taxon>Metazoa</taxon>
        <taxon>Ecdysozoa</taxon>
        <taxon>Arthropoda</taxon>
        <taxon>Myriapoda</taxon>
        <taxon>Chilopoda</taxon>
        <taxon>Pleurostigmophora</taxon>
        <taxon>Geophilomorpha</taxon>
        <taxon>Linotaeniidae</taxon>
        <taxon>Strigamia</taxon>
    </lineage>
</organism>
<dbReference type="PANTHER" id="PTHR10869:SF244">
    <property type="entry name" value="PROLYL 4-HYDROXYLASE SUBUNIT ALPHA-2"/>
    <property type="match status" value="1"/>
</dbReference>
<dbReference type="InterPro" id="IPR013547">
    <property type="entry name" value="P4H_N"/>
</dbReference>
<dbReference type="EMBL" id="JH432184">
    <property type="status" value="NOT_ANNOTATED_CDS"/>
    <property type="molecule type" value="Genomic_DNA"/>
</dbReference>
<sequence>MMKLIFLDGLFFLLLTRGLNGEVYSSTAHLSTVLNTGKEIIKQLEKYIKDAEAKTARLQNYVNLFNNILEPSSADEIINNPLSAYQLIKQLLVDWESVEQLLNDSFEQEIIQEIHTSRQDLLMPKEQDLVGAAMAILRLQEMYNLNISDLARGNILGIQSSIRLTRDCLHLGKCCTDYQFFDLAVKWYDQALLMSKEDTNQVVDTEEISQYLDEARKAMENEGFQDSITSARSKYKLGLELSPEEEATNFYALCRGEQLRQNGLEEAKLNCYLSDRRDASFYINPIKVEVHSHDPPIFTFHDVIYESEINFIKEFSKPRLQRSTVADDHVTDARISQNTWLFDEDEDKQLRQKLKIITGRLSRITGLNIYGINNSEPLQVANYGIGGYYYPHFDFFQNSRYQTPEEVCEI</sequence>
<dbReference type="AlphaFoldDB" id="T1JFP5"/>